<keyword evidence="5" id="KW-1185">Reference proteome</keyword>
<sequence>MHPPTGPTLVSLLFLCRLVASRQVHQLVYSPLSHLDDWAGVQGFEASLRASQSRQLSSQVHPTPSSSLVVNRAPDSVPTALRVAHQRRGTFTSNVCPINTQTTVFVSVDGSNTITLSSTVGPRATGIPGDAGTSDGADSSGNSSGTLNTGGESLSNKEGLITGLVIVVVILLASFCALCSYFYKKRRNAQLQRLSLRQPGTTSADLVRQMGTKGLLNLSSSRPILRRPHLPSTSLFTGLVHRIKARINKSPETRRDSQSSELLEWKRQVAHNRWSEVNEPVGYGRLEKSHSQQDRQISPQSGPEVITSPPISVLALPSAPAKAASTTSTSGNTFGARSSTGSAITADFVPFVQRRVSAHPPLPHARLSAVRPPIPTEQAVRLDSSSDLGRDSSPRRNSKGEPLSPSAWIAGFGPTASSSAAGATNADPFNNPSYVSSSGHDERLSDAASPMSSAYSLNSDPVVARGRPRSQTYQHHAHTREQLSMVAEVGEVVRPDGASDIMSALGSAFGDRPTSRQSDSTTNEFEDERWTQVVHYHPLSDVEEVLTPVADERLSIQPGQPLAWRSLHDSLGSLTPRRMDVSLSPTSPRFRRSVEIQTTATANVPSPLSSETTPPRFENPFTDDASLANAAAMIPPAPRAPAGYSRRPPGAYRRKSEATSLHNGILPSEKSGSISITGTSIARPGSIDTSEWDDPAVRKREEENLFYRAPSSASVIR</sequence>
<dbReference type="InParanoid" id="G4TMC0"/>
<keyword evidence="2" id="KW-1133">Transmembrane helix</keyword>
<dbReference type="OrthoDB" id="3268145at2759"/>
<evidence type="ECO:0000256" key="1">
    <source>
        <dbReference type="SAM" id="MobiDB-lite"/>
    </source>
</evidence>
<keyword evidence="2" id="KW-0812">Transmembrane</keyword>
<proteinExistence type="predicted"/>
<feature type="region of interest" description="Disordered" evidence="1">
    <location>
        <begin position="506"/>
        <end position="526"/>
    </location>
</feature>
<protein>
    <submittedName>
        <fullName evidence="4">Uncharacterized protein</fullName>
    </submittedName>
</protein>
<evidence type="ECO:0000313" key="4">
    <source>
        <dbReference type="EMBL" id="CCA72463.1"/>
    </source>
</evidence>
<gene>
    <name evidence="4" type="ORF">PIIN_06398</name>
</gene>
<organism evidence="4 5">
    <name type="scientific">Serendipita indica (strain DSM 11827)</name>
    <name type="common">Root endophyte fungus</name>
    <name type="synonym">Piriformospora indica</name>
    <dbReference type="NCBI Taxonomy" id="1109443"/>
    <lineage>
        <taxon>Eukaryota</taxon>
        <taxon>Fungi</taxon>
        <taxon>Dikarya</taxon>
        <taxon>Basidiomycota</taxon>
        <taxon>Agaricomycotina</taxon>
        <taxon>Agaricomycetes</taxon>
        <taxon>Sebacinales</taxon>
        <taxon>Serendipitaceae</taxon>
        <taxon>Serendipita</taxon>
    </lineage>
</organism>
<feature type="transmembrane region" description="Helical" evidence="2">
    <location>
        <begin position="160"/>
        <end position="183"/>
    </location>
</feature>
<evidence type="ECO:0000256" key="3">
    <source>
        <dbReference type="SAM" id="SignalP"/>
    </source>
</evidence>
<keyword evidence="2" id="KW-0472">Membrane</keyword>
<reference evidence="4 5" key="1">
    <citation type="journal article" date="2011" name="PLoS Pathog.">
        <title>Endophytic Life Strategies Decoded by Genome and Transcriptome Analyses of the Mutualistic Root Symbiont Piriformospora indica.</title>
        <authorList>
            <person name="Zuccaro A."/>
            <person name="Lahrmann U."/>
            <person name="Guldener U."/>
            <person name="Langen G."/>
            <person name="Pfiffi S."/>
            <person name="Biedenkopf D."/>
            <person name="Wong P."/>
            <person name="Samans B."/>
            <person name="Grimm C."/>
            <person name="Basiewicz M."/>
            <person name="Murat C."/>
            <person name="Martin F."/>
            <person name="Kogel K.H."/>
        </authorList>
    </citation>
    <scope>NUCLEOTIDE SEQUENCE [LARGE SCALE GENOMIC DNA]</scope>
    <source>
        <strain evidence="4 5">DSM 11827</strain>
    </source>
</reference>
<feature type="signal peptide" evidence="3">
    <location>
        <begin position="1"/>
        <end position="21"/>
    </location>
</feature>
<evidence type="ECO:0000313" key="5">
    <source>
        <dbReference type="Proteomes" id="UP000007148"/>
    </source>
</evidence>
<accession>G4TMC0</accession>
<feature type="region of interest" description="Disordered" evidence="1">
    <location>
        <begin position="287"/>
        <end position="308"/>
    </location>
</feature>
<dbReference type="Proteomes" id="UP000007148">
    <property type="component" value="Unassembled WGS sequence"/>
</dbReference>
<evidence type="ECO:0000256" key="2">
    <source>
        <dbReference type="SAM" id="Phobius"/>
    </source>
</evidence>
<feature type="compositionally biased region" description="Low complexity" evidence="1">
    <location>
        <begin position="671"/>
        <end position="681"/>
    </location>
</feature>
<dbReference type="HOGENOM" id="CLU_385474_0_0_1"/>
<feature type="chain" id="PRO_5003468927" evidence="3">
    <location>
        <begin position="22"/>
        <end position="717"/>
    </location>
</feature>
<name>G4TMC0_SERID</name>
<keyword evidence="3" id="KW-0732">Signal</keyword>
<dbReference type="EMBL" id="CAFZ01000166">
    <property type="protein sequence ID" value="CCA72463.1"/>
    <property type="molecule type" value="Genomic_DNA"/>
</dbReference>
<dbReference type="AlphaFoldDB" id="G4TMC0"/>
<feature type="region of interest" description="Disordered" evidence="1">
    <location>
        <begin position="363"/>
        <end position="410"/>
    </location>
</feature>
<comment type="caution">
    <text evidence="4">The sequence shown here is derived from an EMBL/GenBank/DDBJ whole genome shotgun (WGS) entry which is preliminary data.</text>
</comment>
<feature type="region of interest" description="Disordered" evidence="1">
    <location>
        <begin position="663"/>
        <end position="695"/>
    </location>
</feature>
<feature type="compositionally biased region" description="Polar residues" evidence="1">
    <location>
        <begin position="450"/>
        <end position="459"/>
    </location>
</feature>
<feature type="region of interest" description="Disordered" evidence="1">
    <location>
        <begin position="119"/>
        <end position="152"/>
    </location>
</feature>
<feature type="compositionally biased region" description="Low complexity" evidence="1">
    <location>
        <begin position="130"/>
        <end position="152"/>
    </location>
</feature>
<feature type="region of interest" description="Disordered" evidence="1">
    <location>
        <begin position="431"/>
        <end position="480"/>
    </location>
</feature>